<keyword evidence="3" id="KW-1185">Reference proteome</keyword>
<dbReference type="OrthoDB" id="9802846at2"/>
<protein>
    <submittedName>
        <fullName evidence="2">GPW/gp25 family protein</fullName>
    </submittedName>
</protein>
<reference evidence="2 3" key="1">
    <citation type="submission" date="2012-09" db="EMBL/GenBank/DDBJ databases">
        <title>Draft Genome Sequences of 6 Strains from Genus Thauera.</title>
        <authorList>
            <person name="Liu B."/>
            <person name="Shapleigh J.P."/>
            <person name="Frostegard A.H."/>
        </authorList>
    </citation>
    <scope>NUCLEOTIDE SEQUENCE [LARGE SCALE GENOMIC DNA]</scope>
    <source>
        <strain evidence="2 3">B4P</strain>
    </source>
</reference>
<dbReference type="InterPro" id="IPR007048">
    <property type="entry name" value="IraD/Gp25-like"/>
</dbReference>
<evidence type="ECO:0000313" key="2">
    <source>
        <dbReference type="EMBL" id="ENO91764.1"/>
    </source>
</evidence>
<gene>
    <name evidence="2" type="ORF">C667_22359</name>
</gene>
<dbReference type="Proteomes" id="UP000013047">
    <property type="component" value="Unassembled WGS sequence"/>
</dbReference>
<dbReference type="AlphaFoldDB" id="N6ZI09"/>
<proteinExistence type="predicted"/>
<evidence type="ECO:0000259" key="1">
    <source>
        <dbReference type="Pfam" id="PF04965"/>
    </source>
</evidence>
<dbReference type="Gene3D" id="3.10.450.40">
    <property type="match status" value="1"/>
</dbReference>
<comment type="caution">
    <text evidence="2">The sequence shown here is derived from an EMBL/GenBank/DDBJ whole genome shotgun (WGS) entry which is preliminary data.</text>
</comment>
<sequence length="132" mass="14868">MNEPLPRPLIGWPLFAVPDAEGRLDWPGLEAGVRQAIRVILSTRPGEQLMRPEFGAGLDRLLHAPNNLSTRRQIRDWTMSALSRWERRILLDRVDVLEVPGRPSELRVEIAYRLARSGAADAVAVTVRLEEG</sequence>
<name>N6ZI09_9RHOO</name>
<organism evidence="2 3">
    <name type="scientific">Thauera phenylacetica B4P</name>
    <dbReference type="NCBI Taxonomy" id="1234382"/>
    <lineage>
        <taxon>Bacteria</taxon>
        <taxon>Pseudomonadati</taxon>
        <taxon>Pseudomonadota</taxon>
        <taxon>Betaproteobacteria</taxon>
        <taxon>Rhodocyclales</taxon>
        <taxon>Zoogloeaceae</taxon>
        <taxon>Thauera</taxon>
    </lineage>
</organism>
<accession>N6ZI09</accession>
<evidence type="ECO:0000313" key="3">
    <source>
        <dbReference type="Proteomes" id="UP000013047"/>
    </source>
</evidence>
<feature type="domain" description="IraD/Gp25-like" evidence="1">
    <location>
        <begin position="29"/>
        <end position="116"/>
    </location>
</feature>
<dbReference type="Pfam" id="PF04965">
    <property type="entry name" value="GPW_gp25"/>
    <property type="match status" value="1"/>
</dbReference>
<dbReference type="EMBL" id="AMXF01000366">
    <property type="protein sequence ID" value="ENO91764.1"/>
    <property type="molecule type" value="Genomic_DNA"/>
</dbReference>
<dbReference type="RefSeq" id="WP_004385253.1">
    <property type="nucleotide sequence ID" value="NZ_AMXF01000366.1"/>
</dbReference>
<dbReference type="SUPFAM" id="SSF160719">
    <property type="entry name" value="gpW/gp25-like"/>
    <property type="match status" value="1"/>
</dbReference>